<feature type="transmembrane region" description="Helical" evidence="7">
    <location>
        <begin position="12"/>
        <end position="29"/>
    </location>
</feature>
<dbReference type="InterPro" id="IPR050545">
    <property type="entry name" value="Mycobact_MmpL"/>
</dbReference>
<feature type="transmembrane region" description="Helical" evidence="7">
    <location>
        <begin position="245"/>
        <end position="265"/>
    </location>
</feature>
<dbReference type="GO" id="GO:0005886">
    <property type="term" value="C:plasma membrane"/>
    <property type="evidence" value="ECO:0007669"/>
    <property type="project" value="UniProtKB-SubCell"/>
</dbReference>
<proteinExistence type="predicted"/>
<dbReference type="PROSITE" id="PS50156">
    <property type="entry name" value="SSD"/>
    <property type="match status" value="2"/>
</dbReference>
<feature type="transmembrane region" description="Helical" evidence="7">
    <location>
        <begin position="404"/>
        <end position="421"/>
    </location>
</feature>
<evidence type="ECO:0000259" key="8">
    <source>
        <dbReference type="PROSITE" id="PS50156"/>
    </source>
</evidence>
<dbReference type="InterPro" id="IPR004869">
    <property type="entry name" value="MMPL_dom"/>
</dbReference>
<evidence type="ECO:0000256" key="6">
    <source>
        <dbReference type="SAM" id="MobiDB-lite"/>
    </source>
</evidence>
<feature type="transmembrane region" description="Helical" evidence="7">
    <location>
        <begin position="781"/>
        <end position="804"/>
    </location>
</feature>
<evidence type="ECO:0000256" key="2">
    <source>
        <dbReference type="ARBA" id="ARBA00022475"/>
    </source>
</evidence>
<evidence type="ECO:0000256" key="7">
    <source>
        <dbReference type="SAM" id="Phobius"/>
    </source>
</evidence>
<comment type="subcellular location">
    <subcellularLocation>
        <location evidence="1">Cell membrane</location>
        <topology evidence="1">Multi-pass membrane protein</topology>
    </subcellularLocation>
</comment>
<feature type="region of interest" description="Disordered" evidence="6">
    <location>
        <begin position="878"/>
        <end position="906"/>
    </location>
</feature>
<name>A0A8J6U266_9FLAO</name>
<accession>A0A8J6U266</accession>
<dbReference type="Gene3D" id="1.20.1640.10">
    <property type="entry name" value="Multidrug efflux transporter AcrB transmembrane domain"/>
    <property type="match status" value="2"/>
</dbReference>
<sequence>MWQLLANIILRNKFLIIGIITLLTVFFGYEAATGLKLDNKYGFILPKESPAKIDYVKFKEQFGEDGGALVLAIQTDSLYTEDRLLKWKKLGDSILTFDGVEGVISEATLYSVENNIEKQEFEVRKIFSDTRFQEKSVQQIEEEVKRVPIYNGILYNDSTHVSLMMINVQEEFLSDQKKANVILEIEELAQSYEKDFGQIRFAGLPHIRVVISKRIITEMYLFIGLAIFATSLLTYLIFRSLRVVLICNIVISVAVVWSLGSIALFGFHISVLMALIPPLMIVIGMPNCVFLMTKFHQEIKSHGNKIKALTRVIGKVGTATFITNVITALGFFTLVFTNSDKLMEFGLIAALNIMVLFVLSICILPIVSTLTQKPSNKHLRHLDRGLAVKFLNGMVYLVEKQRKWVYIGTAVVLVFSLWGMMKVRATGNITGDLSKDHQILKDILFIEDNFGGSIPFEVMINYKAQNRLFKKSTLEKVEAIQQRYADDTLFSKSISMVDFIKVINMAYYGNNPDKYEIFNNRDKVRLKTYIDNFDLTNLNSSLKMKELLDTTNTTLRIRAQIKDLGSYELSDKAELVKKEIDQILNPNKGAIEKYYSKIIAGNQVYIDSLLESYPEVYNTLTTIISKGDDELQYAFDSDFDKIREYYKKDNFNQQLREAIDYEYMDATVTGTAVVAAEGTKYLVDSLLGGIVFAVITVGLLMALLFRSWGMVFVSLVPNLIPLVITGGIMGWLGIPLKPSTLLVFNISFGITADDSIHFLAKYRQELKSGKHDLKDSVIESLREAGLGMFYTSIILFFGFSVFTFSEFGGTQALGLLVSMTLLIAISTNLILVPSVLLSLEKRLSTKTFQEPFFDVYDDDDDVDWSNLEIDDKEVEHFSLDRSEAEDEDDSKDSKTEEDNTPPAASV</sequence>
<feature type="transmembrane region" description="Helical" evidence="7">
    <location>
        <begin position="816"/>
        <end position="839"/>
    </location>
</feature>
<dbReference type="EMBL" id="JACVEL010000004">
    <property type="protein sequence ID" value="MBC9812265.1"/>
    <property type="molecule type" value="Genomic_DNA"/>
</dbReference>
<evidence type="ECO:0000256" key="3">
    <source>
        <dbReference type="ARBA" id="ARBA00022692"/>
    </source>
</evidence>
<feature type="transmembrane region" description="Helical" evidence="7">
    <location>
        <begin position="686"/>
        <end position="705"/>
    </location>
</feature>
<feature type="transmembrane region" description="Helical" evidence="7">
    <location>
        <begin position="312"/>
        <end position="336"/>
    </location>
</feature>
<evidence type="ECO:0000256" key="5">
    <source>
        <dbReference type="ARBA" id="ARBA00023136"/>
    </source>
</evidence>
<feature type="transmembrane region" description="Helical" evidence="7">
    <location>
        <begin position="348"/>
        <end position="370"/>
    </location>
</feature>
<comment type="caution">
    <text evidence="9">The sequence shown here is derived from an EMBL/GenBank/DDBJ whole genome shotgun (WGS) entry which is preliminary data.</text>
</comment>
<dbReference type="SUPFAM" id="SSF82866">
    <property type="entry name" value="Multidrug efflux transporter AcrB transmembrane domain"/>
    <property type="match status" value="2"/>
</dbReference>
<dbReference type="PANTHER" id="PTHR33406:SF12">
    <property type="entry name" value="BLR2997 PROTEIN"/>
    <property type="match status" value="1"/>
</dbReference>
<keyword evidence="10" id="KW-1185">Reference proteome</keyword>
<feature type="transmembrane region" description="Helical" evidence="7">
    <location>
        <begin position="219"/>
        <end position="238"/>
    </location>
</feature>
<organism evidence="9 10">
    <name type="scientific">Taishania pollutisoli</name>
    <dbReference type="NCBI Taxonomy" id="2766479"/>
    <lineage>
        <taxon>Bacteria</taxon>
        <taxon>Pseudomonadati</taxon>
        <taxon>Bacteroidota</taxon>
        <taxon>Flavobacteriia</taxon>
        <taxon>Flavobacteriales</taxon>
        <taxon>Crocinitomicaceae</taxon>
        <taxon>Taishania</taxon>
    </lineage>
</organism>
<keyword evidence="5 7" id="KW-0472">Membrane</keyword>
<evidence type="ECO:0000256" key="4">
    <source>
        <dbReference type="ARBA" id="ARBA00022989"/>
    </source>
</evidence>
<feature type="domain" description="SSD" evidence="8">
    <location>
        <begin position="708"/>
        <end position="838"/>
    </location>
</feature>
<evidence type="ECO:0000256" key="1">
    <source>
        <dbReference type="ARBA" id="ARBA00004651"/>
    </source>
</evidence>
<dbReference type="AlphaFoldDB" id="A0A8J6U266"/>
<evidence type="ECO:0000313" key="10">
    <source>
        <dbReference type="Proteomes" id="UP000652681"/>
    </source>
</evidence>
<dbReference type="PANTHER" id="PTHR33406">
    <property type="entry name" value="MEMBRANE PROTEIN MJ1562-RELATED"/>
    <property type="match status" value="1"/>
</dbReference>
<dbReference type="RefSeq" id="WP_216713908.1">
    <property type="nucleotide sequence ID" value="NZ_JACVEL010000004.1"/>
</dbReference>
<feature type="transmembrane region" description="Helical" evidence="7">
    <location>
        <begin position="712"/>
        <end position="734"/>
    </location>
</feature>
<evidence type="ECO:0000313" key="9">
    <source>
        <dbReference type="EMBL" id="MBC9812265.1"/>
    </source>
</evidence>
<keyword evidence="4 7" id="KW-1133">Transmembrane helix</keyword>
<protein>
    <submittedName>
        <fullName evidence="9">MMPL family transporter</fullName>
    </submittedName>
</protein>
<dbReference type="Proteomes" id="UP000652681">
    <property type="component" value="Unassembled WGS sequence"/>
</dbReference>
<keyword evidence="2" id="KW-1003">Cell membrane</keyword>
<dbReference type="InterPro" id="IPR000731">
    <property type="entry name" value="SSD"/>
</dbReference>
<reference evidence="9" key="1">
    <citation type="submission" date="2020-09" db="EMBL/GenBank/DDBJ databases">
        <title>Taishania pollutisoli gen. nov., sp. nov., Isolated from Tetrabromobisphenol A-Contaminated Soil.</title>
        <authorList>
            <person name="Chen Q."/>
        </authorList>
    </citation>
    <scope>NUCLEOTIDE SEQUENCE</scope>
    <source>
        <strain evidence="9">CZZ-1</strain>
    </source>
</reference>
<dbReference type="Pfam" id="PF03176">
    <property type="entry name" value="MMPL"/>
    <property type="match status" value="2"/>
</dbReference>
<feature type="transmembrane region" description="Helical" evidence="7">
    <location>
        <begin position="271"/>
        <end position="292"/>
    </location>
</feature>
<gene>
    <name evidence="9" type="ORF">H9Y05_07200</name>
</gene>
<keyword evidence="3 7" id="KW-0812">Transmembrane</keyword>
<feature type="domain" description="SSD" evidence="8">
    <location>
        <begin position="249"/>
        <end position="370"/>
    </location>
</feature>